<name>A0A850NBE5_9FLAO</name>
<accession>A0A850NBE5</accession>
<dbReference type="AlphaFoldDB" id="A0A850NBE5"/>
<evidence type="ECO:0000259" key="1">
    <source>
        <dbReference type="Pfam" id="PF00188"/>
    </source>
</evidence>
<dbReference type="Pfam" id="PF00188">
    <property type="entry name" value="CAP"/>
    <property type="match status" value="1"/>
</dbReference>
<dbReference type="InterPro" id="IPR035940">
    <property type="entry name" value="CAP_sf"/>
</dbReference>
<dbReference type="PANTHER" id="PTHR31157:SF1">
    <property type="entry name" value="SCP DOMAIN-CONTAINING PROTEIN"/>
    <property type="match status" value="1"/>
</dbReference>
<dbReference type="PANTHER" id="PTHR31157">
    <property type="entry name" value="SCP DOMAIN-CONTAINING PROTEIN"/>
    <property type="match status" value="1"/>
</dbReference>
<proteinExistence type="predicted"/>
<protein>
    <submittedName>
        <fullName evidence="2">CAP domain-containing protein</fullName>
    </submittedName>
</protein>
<dbReference type="Proteomes" id="UP000558089">
    <property type="component" value="Unassembled WGS sequence"/>
</dbReference>
<dbReference type="InterPro" id="IPR014044">
    <property type="entry name" value="CAP_dom"/>
</dbReference>
<dbReference type="CDD" id="cd05379">
    <property type="entry name" value="CAP_bacterial"/>
    <property type="match status" value="1"/>
</dbReference>
<evidence type="ECO:0000313" key="3">
    <source>
        <dbReference type="Proteomes" id="UP000558089"/>
    </source>
</evidence>
<evidence type="ECO:0000313" key="2">
    <source>
        <dbReference type="EMBL" id="NVN17234.1"/>
    </source>
</evidence>
<gene>
    <name evidence="2" type="ORF">GUA46_02685</name>
</gene>
<dbReference type="EMBL" id="WYET01000001">
    <property type="protein sequence ID" value="NVN17234.1"/>
    <property type="molecule type" value="Genomic_DNA"/>
</dbReference>
<feature type="domain" description="SCP" evidence="1">
    <location>
        <begin position="54"/>
        <end position="166"/>
    </location>
</feature>
<dbReference type="Gene3D" id="3.40.33.10">
    <property type="entry name" value="CAP"/>
    <property type="match status" value="1"/>
</dbReference>
<reference evidence="2 3" key="1">
    <citation type="submission" date="2020-01" db="EMBL/GenBank/DDBJ databases">
        <title>Draft Genome Analysis of Muricauda sp. HICW Isolated from coastal seawater of PR China.</title>
        <authorList>
            <person name="Chen M.-X."/>
        </authorList>
    </citation>
    <scope>NUCLEOTIDE SEQUENCE [LARGE SCALE GENOMIC DNA]</scope>
    <source>
        <strain evidence="2 3">HICW</strain>
    </source>
</reference>
<comment type="caution">
    <text evidence="2">The sequence shown here is derived from an EMBL/GenBank/DDBJ whole genome shotgun (WGS) entry which is preliminary data.</text>
</comment>
<keyword evidence="3" id="KW-1185">Reference proteome</keyword>
<organism evidence="2 3">
    <name type="scientific">Flagellimonas chongwuensis</name>
    <dbReference type="NCBI Taxonomy" id="2697365"/>
    <lineage>
        <taxon>Bacteria</taxon>
        <taxon>Pseudomonadati</taxon>
        <taxon>Bacteroidota</taxon>
        <taxon>Flavobacteriia</taxon>
        <taxon>Flavobacteriales</taxon>
        <taxon>Flavobacteriaceae</taxon>
        <taxon>Flagellimonas</taxon>
    </lineage>
</organism>
<dbReference type="SUPFAM" id="SSF55797">
    <property type="entry name" value="PR-1-like"/>
    <property type="match status" value="1"/>
</dbReference>
<dbReference type="RefSeq" id="WP_176619192.1">
    <property type="nucleotide sequence ID" value="NZ_WYET01000001.1"/>
</dbReference>
<sequence>MKRLYGILLVIVLAIVLSYCSTSSVQQEEQNYTEATLGNEKITVDPVKMEEDLLNLVNLHRESIGLTILDKSDPAYKYAEEHNDYMISKNMLSHDNFQSRAEKIAEETNAISVSENVARYYVSAEKTLEGWLNSSSHKEAMEGNFSHTTLSVQLDKQGRPYYTQIFIKVE</sequence>